<dbReference type="EMBL" id="JAQQWM010000009">
    <property type="protein sequence ID" value="KAK8047339.1"/>
    <property type="molecule type" value="Genomic_DNA"/>
</dbReference>
<accession>A0ABR1TL26</accession>
<feature type="signal peptide" evidence="1">
    <location>
        <begin position="1"/>
        <end position="22"/>
    </location>
</feature>
<name>A0ABR1TL26_9PEZI</name>
<reference evidence="2 3" key="1">
    <citation type="submission" date="2023-01" db="EMBL/GenBank/DDBJ databases">
        <title>Analysis of 21 Apiospora genomes using comparative genomics revels a genus with tremendous synthesis potential of carbohydrate active enzymes and secondary metabolites.</title>
        <authorList>
            <person name="Sorensen T."/>
        </authorList>
    </citation>
    <scope>NUCLEOTIDE SEQUENCE [LARGE SCALE GENOMIC DNA]</scope>
    <source>
        <strain evidence="2 3">CBS 83171</strain>
    </source>
</reference>
<evidence type="ECO:0008006" key="4">
    <source>
        <dbReference type="Google" id="ProtNLM"/>
    </source>
</evidence>
<proteinExistence type="predicted"/>
<evidence type="ECO:0000313" key="3">
    <source>
        <dbReference type="Proteomes" id="UP001446871"/>
    </source>
</evidence>
<gene>
    <name evidence="2" type="ORF">PG996_015403</name>
</gene>
<dbReference type="Proteomes" id="UP001446871">
    <property type="component" value="Unassembled WGS sequence"/>
</dbReference>
<organism evidence="2 3">
    <name type="scientific">Apiospora saccharicola</name>
    <dbReference type="NCBI Taxonomy" id="335842"/>
    <lineage>
        <taxon>Eukaryota</taxon>
        <taxon>Fungi</taxon>
        <taxon>Dikarya</taxon>
        <taxon>Ascomycota</taxon>
        <taxon>Pezizomycotina</taxon>
        <taxon>Sordariomycetes</taxon>
        <taxon>Xylariomycetidae</taxon>
        <taxon>Amphisphaeriales</taxon>
        <taxon>Apiosporaceae</taxon>
        <taxon>Apiospora</taxon>
    </lineage>
</organism>
<feature type="chain" id="PRO_5045600375" description="Coenzyme Q-binding protein COQ10 START domain-containing protein" evidence="1">
    <location>
        <begin position="23"/>
        <end position="229"/>
    </location>
</feature>
<protein>
    <recommendedName>
        <fullName evidence="4">Coenzyme Q-binding protein COQ10 START domain-containing protein</fullName>
    </recommendedName>
</protein>
<keyword evidence="3" id="KW-1185">Reference proteome</keyword>
<comment type="caution">
    <text evidence="2">The sequence shown here is derived from an EMBL/GenBank/DDBJ whole genome shotgun (WGS) entry which is preliminary data.</text>
</comment>
<dbReference type="SUPFAM" id="SSF55961">
    <property type="entry name" value="Bet v1-like"/>
    <property type="match status" value="1"/>
</dbReference>
<dbReference type="InterPro" id="IPR023393">
    <property type="entry name" value="START-like_dom_sf"/>
</dbReference>
<evidence type="ECO:0000313" key="2">
    <source>
        <dbReference type="EMBL" id="KAK8047339.1"/>
    </source>
</evidence>
<dbReference type="Gene3D" id="3.30.530.20">
    <property type="match status" value="1"/>
</dbReference>
<evidence type="ECO:0000256" key="1">
    <source>
        <dbReference type="SAM" id="SignalP"/>
    </source>
</evidence>
<sequence>MLLSVLIWAVSALIWDEHVAQARSTAAPAGRDGTTTINWGSIRCPAAKSLETLPTPTYGTEKGMFLVCTELVLNASPRDAYRAVFDFRAYSRWNSFVQDVALPPEVARTPDDVYVGLATRFTTTGIIPLLNTTSIEIVTVMKGSFDEGNSENPYLLATWRYDDELHGTSSRSEHPSIFVDRGDGTTLHISYETYFTGPGTLLLLPLKETLQKQFTQQALDLKAYVERTI</sequence>
<keyword evidence="1" id="KW-0732">Signal</keyword>